<evidence type="ECO:0000256" key="6">
    <source>
        <dbReference type="SAM" id="Phobius"/>
    </source>
</evidence>
<evidence type="ECO:0000313" key="9">
    <source>
        <dbReference type="RefSeq" id="XP_013381500.1"/>
    </source>
</evidence>
<dbReference type="PRINTS" id="PR00237">
    <property type="entry name" value="GPCRRHODOPSN"/>
</dbReference>
<organism evidence="8 9">
    <name type="scientific">Lingula anatina</name>
    <name type="common">Brachiopod</name>
    <name type="synonym">Lingula unguis</name>
    <dbReference type="NCBI Taxonomy" id="7574"/>
    <lineage>
        <taxon>Eukaryota</taxon>
        <taxon>Metazoa</taxon>
        <taxon>Spiralia</taxon>
        <taxon>Lophotrochozoa</taxon>
        <taxon>Brachiopoda</taxon>
        <taxon>Linguliformea</taxon>
        <taxon>Lingulata</taxon>
        <taxon>Lingulida</taxon>
        <taxon>Linguloidea</taxon>
        <taxon>Lingulidae</taxon>
        <taxon>Lingula</taxon>
    </lineage>
</organism>
<dbReference type="PROSITE" id="PS50262">
    <property type="entry name" value="G_PROTEIN_RECEP_F1_2"/>
    <property type="match status" value="1"/>
</dbReference>
<dbReference type="RefSeq" id="XP_013381500.1">
    <property type="nucleotide sequence ID" value="XM_013526046.1"/>
</dbReference>
<dbReference type="GO" id="GO:0004930">
    <property type="term" value="F:G protein-coupled receptor activity"/>
    <property type="evidence" value="ECO:0007669"/>
    <property type="project" value="InterPro"/>
</dbReference>
<dbReference type="InterPro" id="IPR000276">
    <property type="entry name" value="GPCR_Rhodpsn"/>
</dbReference>
<evidence type="ECO:0000259" key="7">
    <source>
        <dbReference type="PROSITE" id="PS50262"/>
    </source>
</evidence>
<feature type="transmembrane region" description="Helical" evidence="6">
    <location>
        <begin position="94"/>
        <end position="115"/>
    </location>
</feature>
<dbReference type="InParanoid" id="A0A1S3H5V1"/>
<reference evidence="9" key="1">
    <citation type="submission" date="2025-08" db="UniProtKB">
        <authorList>
            <consortium name="RefSeq"/>
        </authorList>
    </citation>
    <scope>IDENTIFICATION</scope>
    <source>
        <tissue evidence="9">Gonads</tissue>
    </source>
</reference>
<feature type="domain" description="G-protein coupled receptors family 1 profile" evidence="7">
    <location>
        <begin position="73"/>
        <end position="313"/>
    </location>
</feature>
<dbReference type="InterPro" id="IPR017452">
    <property type="entry name" value="GPCR_Rhodpsn_7TM"/>
</dbReference>
<keyword evidence="9" id="KW-0675">Receptor</keyword>
<proteinExistence type="predicted"/>
<feature type="transmembrane region" description="Helical" evidence="6">
    <location>
        <begin position="135"/>
        <end position="155"/>
    </location>
</feature>
<keyword evidence="5 6" id="KW-0472">Membrane</keyword>
<name>A0A1S3H5V1_LINAN</name>
<dbReference type="Pfam" id="PF00001">
    <property type="entry name" value="7tm_1"/>
    <property type="match status" value="1"/>
</dbReference>
<evidence type="ECO:0000256" key="3">
    <source>
        <dbReference type="ARBA" id="ARBA00022692"/>
    </source>
</evidence>
<evidence type="ECO:0000256" key="2">
    <source>
        <dbReference type="ARBA" id="ARBA00022475"/>
    </source>
</evidence>
<dbReference type="CDD" id="cd00637">
    <property type="entry name" value="7tm_classA_rhodopsin-like"/>
    <property type="match status" value="1"/>
</dbReference>
<evidence type="ECO:0000256" key="4">
    <source>
        <dbReference type="ARBA" id="ARBA00022989"/>
    </source>
</evidence>
<evidence type="ECO:0000256" key="5">
    <source>
        <dbReference type="ARBA" id="ARBA00023136"/>
    </source>
</evidence>
<dbReference type="Proteomes" id="UP000085678">
    <property type="component" value="Unplaced"/>
</dbReference>
<keyword evidence="2" id="KW-1003">Cell membrane</keyword>
<gene>
    <name evidence="9" type="primary">LOC106152454</name>
</gene>
<feature type="transmembrane region" description="Helical" evidence="6">
    <location>
        <begin position="211"/>
        <end position="235"/>
    </location>
</feature>
<dbReference type="SUPFAM" id="SSF81321">
    <property type="entry name" value="Family A G protein-coupled receptor-like"/>
    <property type="match status" value="1"/>
</dbReference>
<sequence>MPLQEKPGSNLSVLLLNSSVEHDADVSSDFAFNCSYDNVSGNCTNIDPVTQNSLLHIMMSILFYAFCAAGIVTNSLSLIAIYHTSRPFKPKRIFITNLAAVDLATVLFILLTDMIDQSHICSNMSTTILISVYEVSGLTVLTLTIDMFIAVCVPLHYSLSMTKVRACIIVAIIWGFIIGKDLLFITVGGSLYGSETLCEGATPAFPSPLVYFNAVLCALILLLSLILYITIFLGIRKHQSMLHNVETRVQIKMNLKTTVTLLLLYSSLLVSWGPWIVAVVLISFGYGSPPVNKLLMAGLFLMLFNVLSDSIVFGIRMPDIRKGLRKAFKMKSRSARSYASCPTMNGSLRVSTSI</sequence>
<dbReference type="OMA" id="QSHICSN"/>
<dbReference type="AlphaFoldDB" id="A0A1S3H5V1"/>
<feature type="transmembrane region" description="Helical" evidence="6">
    <location>
        <begin position="61"/>
        <end position="82"/>
    </location>
</feature>
<feature type="transmembrane region" description="Helical" evidence="6">
    <location>
        <begin position="294"/>
        <end position="315"/>
    </location>
</feature>
<feature type="transmembrane region" description="Helical" evidence="6">
    <location>
        <begin position="167"/>
        <end position="191"/>
    </location>
</feature>
<dbReference type="GeneID" id="106152454"/>
<dbReference type="STRING" id="7574.A0A1S3H5V1"/>
<keyword evidence="4 6" id="KW-1133">Transmembrane helix</keyword>
<protein>
    <submittedName>
        <fullName evidence="9">Adrenocorticotropic hormone receptor</fullName>
    </submittedName>
</protein>
<comment type="subcellular location">
    <subcellularLocation>
        <location evidence="1">Cell membrane</location>
        <topology evidence="1">Multi-pass membrane protein</topology>
    </subcellularLocation>
</comment>
<dbReference type="PANTHER" id="PTHR22750">
    <property type="entry name" value="G-PROTEIN COUPLED RECEPTOR"/>
    <property type="match status" value="1"/>
</dbReference>
<feature type="transmembrane region" description="Helical" evidence="6">
    <location>
        <begin position="255"/>
        <end position="282"/>
    </location>
</feature>
<evidence type="ECO:0000313" key="8">
    <source>
        <dbReference type="Proteomes" id="UP000085678"/>
    </source>
</evidence>
<evidence type="ECO:0000256" key="1">
    <source>
        <dbReference type="ARBA" id="ARBA00004651"/>
    </source>
</evidence>
<keyword evidence="8" id="KW-1185">Reference proteome</keyword>
<dbReference type="GO" id="GO:0005886">
    <property type="term" value="C:plasma membrane"/>
    <property type="evidence" value="ECO:0007669"/>
    <property type="project" value="UniProtKB-SubCell"/>
</dbReference>
<dbReference type="KEGG" id="lak:106152454"/>
<accession>A0A1S3H5V1</accession>
<dbReference type="Gene3D" id="1.20.1070.10">
    <property type="entry name" value="Rhodopsin 7-helix transmembrane proteins"/>
    <property type="match status" value="1"/>
</dbReference>
<keyword evidence="3 6" id="KW-0812">Transmembrane</keyword>